<gene>
    <name evidence="1" type="ORF">KP77_27620</name>
</gene>
<proteinExistence type="predicted"/>
<keyword evidence="2" id="KW-1185">Reference proteome</keyword>
<comment type="caution">
    <text evidence="1">The sequence shown here is derived from an EMBL/GenBank/DDBJ whole genome shotgun (WGS) entry which is preliminary data.</text>
</comment>
<organism evidence="1 2">
    <name type="scientific">Jeotgalibacillus alimentarius</name>
    <dbReference type="NCBI Taxonomy" id="135826"/>
    <lineage>
        <taxon>Bacteria</taxon>
        <taxon>Bacillati</taxon>
        <taxon>Bacillota</taxon>
        <taxon>Bacilli</taxon>
        <taxon>Bacillales</taxon>
        <taxon>Caryophanaceae</taxon>
        <taxon>Jeotgalibacillus</taxon>
    </lineage>
</organism>
<dbReference type="PATRIC" id="fig|135826.4.peg.2746"/>
<evidence type="ECO:0000313" key="1">
    <source>
        <dbReference type="EMBL" id="KIL46635.1"/>
    </source>
</evidence>
<accession>A0A0C2R8Q0</accession>
<dbReference type="EMBL" id="JXRQ01000025">
    <property type="protein sequence ID" value="KIL46635.1"/>
    <property type="molecule type" value="Genomic_DNA"/>
</dbReference>
<reference evidence="1 2" key="1">
    <citation type="submission" date="2015-01" db="EMBL/GenBank/DDBJ databases">
        <title>Genome sequence of Jeotgalibacillus alimentarius.</title>
        <authorList>
            <person name="Goh K.M."/>
            <person name="Chan K.-G."/>
            <person name="Yaakop A.S."/>
            <person name="Ee R."/>
            <person name="Gan H.M."/>
            <person name="Chan C.S."/>
        </authorList>
    </citation>
    <scope>NUCLEOTIDE SEQUENCE [LARGE SCALE GENOMIC DNA]</scope>
    <source>
        <strain evidence="1 2">YKJ-13</strain>
    </source>
</reference>
<evidence type="ECO:0000313" key="2">
    <source>
        <dbReference type="Proteomes" id="UP000031950"/>
    </source>
</evidence>
<name>A0A0C2R8Q0_9BACL</name>
<dbReference type="Proteomes" id="UP000031950">
    <property type="component" value="Unassembled WGS sequence"/>
</dbReference>
<sequence length="38" mass="4480">MLATKKNIFIQKKFSQGQKGQYLTIRKTRQIDGFSKTF</sequence>
<protein>
    <submittedName>
        <fullName evidence="1">Uncharacterized protein</fullName>
    </submittedName>
</protein>
<dbReference type="AlphaFoldDB" id="A0A0C2R8Q0"/>